<feature type="domain" description="N-terminal Ras-GEF" evidence="4">
    <location>
        <begin position="1"/>
        <end position="106"/>
    </location>
</feature>
<dbReference type="Gene3D" id="1.10.840.10">
    <property type="entry name" value="Ras guanine-nucleotide exchange factors catalytic domain"/>
    <property type="match status" value="1"/>
</dbReference>
<dbReference type="EMBL" id="KZ993844">
    <property type="protein sequence ID" value="RKO94654.1"/>
    <property type="molecule type" value="Genomic_DNA"/>
</dbReference>
<protein>
    <submittedName>
        <fullName evidence="5">Ras guanine nucleotide exchange factor domain-containing protein</fullName>
    </submittedName>
</protein>
<dbReference type="PROSITE" id="PS00720">
    <property type="entry name" value="RASGEF"/>
    <property type="match status" value="1"/>
</dbReference>
<dbReference type="CDD" id="cd00155">
    <property type="entry name" value="RasGEF"/>
    <property type="match status" value="1"/>
</dbReference>
<keyword evidence="1 2" id="KW-0344">Guanine-nucleotide releasing factor</keyword>
<dbReference type="InterPro" id="IPR000651">
    <property type="entry name" value="Ras-like_Gua-exchang_fac_N"/>
</dbReference>
<dbReference type="InterPro" id="IPR001895">
    <property type="entry name" value="RASGEF_cat_dom"/>
</dbReference>
<dbReference type="SUPFAM" id="SSF48366">
    <property type="entry name" value="Ras GEF"/>
    <property type="match status" value="1"/>
</dbReference>
<dbReference type="AlphaFoldDB" id="A0A4P9WNT2"/>
<evidence type="ECO:0000313" key="5">
    <source>
        <dbReference type="EMBL" id="RKO94654.1"/>
    </source>
</evidence>
<evidence type="ECO:0000256" key="1">
    <source>
        <dbReference type="ARBA" id="ARBA00022658"/>
    </source>
</evidence>
<dbReference type="OrthoDB" id="546434at2759"/>
<sequence length="409" mass="47454">FREQFFLTFRHFMSPTDLLHKLSQRLNVQPGEGSSSEEQSLVRSLRPLVRVRTVAALKAWIDEFWSPDFVDARNRGPLLDFVRNISKPYADTEEDREVEEESSIFSRRISVDQTYRRDSDRLPHSPVLQPPPRSPKLEFADFEAKELAMQLTSLEHKRFRSFHHVAPLLQLWGDREDPIIAKETKRIDDIVSSFNQISYWVATEVCTQPELRSRARVLEKCIQLAKECRRLNNFNSTMAIVSGLNLSAVGRLKDTWEAQPKRQKNLQDLELLLNPQHNYRAYRTTLEQVEKERPVVPAIPILSLFLKDLFFINDGNPRYVRNDLVNFGKLRTMHSVISRMKAFQAHSYDFSASPPRVEALEYCRNLRSLKEAALYKYSLLCEAKSGSGDTMGLRDKWIAEASEKKKKGP</sequence>
<dbReference type="InterPro" id="IPR023578">
    <property type="entry name" value="Ras_GEF_dom_sf"/>
</dbReference>
<evidence type="ECO:0000313" key="6">
    <source>
        <dbReference type="Proteomes" id="UP000269721"/>
    </source>
</evidence>
<evidence type="ECO:0000259" key="4">
    <source>
        <dbReference type="PROSITE" id="PS50212"/>
    </source>
</evidence>
<evidence type="ECO:0000256" key="2">
    <source>
        <dbReference type="PROSITE-ProRule" id="PRU00168"/>
    </source>
</evidence>
<dbReference type="PROSITE" id="PS50009">
    <property type="entry name" value="RASGEF_CAT"/>
    <property type="match status" value="1"/>
</dbReference>
<dbReference type="PROSITE" id="PS50212">
    <property type="entry name" value="RASGEF_NTER"/>
    <property type="match status" value="1"/>
</dbReference>
<organism evidence="5 6">
    <name type="scientific">Blyttiomyces helicus</name>
    <dbReference type="NCBI Taxonomy" id="388810"/>
    <lineage>
        <taxon>Eukaryota</taxon>
        <taxon>Fungi</taxon>
        <taxon>Fungi incertae sedis</taxon>
        <taxon>Chytridiomycota</taxon>
        <taxon>Chytridiomycota incertae sedis</taxon>
        <taxon>Chytridiomycetes</taxon>
        <taxon>Chytridiomycetes incertae sedis</taxon>
        <taxon>Blyttiomyces</taxon>
    </lineage>
</organism>
<dbReference type="PANTHER" id="PTHR23113">
    <property type="entry name" value="GUANINE NUCLEOTIDE EXCHANGE FACTOR"/>
    <property type="match status" value="1"/>
</dbReference>
<dbReference type="Proteomes" id="UP000269721">
    <property type="component" value="Unassembled WGS sequence"/>
</dbReference>
<dbReference type="CDD" id="cd06224">
    <property type="entry name" value="REM"/>
    <property type="match status" value="1"/>
</dbReference>
<dbReference type="Gene3D" id="1.20.870.10">
    <property type="entry name" value="Son of sevenless (SoS) protein Chain: S domain 1"/>
    <property type="match status" value="1"/>
</dbReference>
<dbReference type="SMART" id="SM00147">
    <property type="entry name" value="RasGEF"/>
    <property type="match status" value="1"/>
</dbReference>
<dbReference type="GO" id="GO:0005085">
    <property type="term" value="F:guanyl-nucleotide exchange factor activity"/>
    <property type="evidence" value="ECO:0007669"/>
    <property type="project" value="UniProtKB-KW"/>
</dbReference>
<feature type="non-terminal residue" evidence="5">
    <location>
        <position position="1"/>
    </location>
</feature>
<dbReference type="InterPro" id="IPR019804">
    <property type="entry name" value="Ras_G-nucl-exch_fac_CS"/>
</dbReference>
<evidence type="ECO:0000259" key="3">
    <source>
        <dbReference type="PROSITE" id="PS50009"/>
    </source>
</evidence>
<feature type="domain" description="Ras-GEF" evidence="3">
    <location>
        <begin position="143"/>
        <end position="384"/>
    </location>
</feature>
<proteinExistence type="predicted"/>
<dbReference type="Pfam" id="PF00618">
    <property type="entry name" value="RasGEF_N"/>
    <property type="match status" value="1"/>
</dbReference>
<dbReference type="InterPro" id="IPR036964">
    <property type="entry name" value="RASGEF_cat_dom_sf"/>
</dbReference>
<dbReference type="InterPro" id="IPR008937">
    <property type="entry name" value="Ras-like_GEF"/>
</dbReference>
<dbReference type="GO" id="GO:0007265">
    <property type="term" value="P:Ras protein signal transduction"/>
    <property type="evidence" value="ECO:0007669"/>
    <property type="project" value="TreeGrafter"/>
</dbReference>
<dbReference type="Pfam" id="PF00617">
    <property type="entry name" value="RasGEF"/>
    <property type="match status" value="1"/>
</dbReference>
<dbReference type="PANTHER" id="PTHR23113:SF356">
    <property type="entry name" value="FI05912P-RELATED"/>
    <property type="match status" value="1"/>
</dbReference>
<gene>
    <name evidence="5" type="ORF">BDK51DRAFT_19647</name>
</gene>
<accession>A0A4P9WNT2</accession>
<name>A0A4P9WNT2_9FUNG</name>
<reference evidence="6" key="1">
    <citation type="journal article" date="2018" name="Nat. Microbiol.">
        <title>Leveraging single-cell genomics to expand the fungal tree of life.</title>
        <authorList>
            <person name="Ahrendt S.R."/>
            <person name="Quandt C.A."/>
            <person name="Ciobanu D."/>
            <person name="Clum A."/>
            <person name="Salamov A."/>
            <person name="Andreopoulos B."/>
            <person name="Cheng J.F."/>
            <person name="Woyke T."/>
            <person name="Pelin A."/>
            <person name="Henrissat B."/>
            <person name="Reynolds N.K."/>
            <person name="Benny G.L."/>
            <person name="Smith M.E."/>
            <person name="James T.Y."/>
            <person name="Grigoriev I.V."/>
        </authorList>
    </citation>
    <scope>NUCLEOTIDE SEQUENCE [LARGE SCALE GENOMIC DNA]</scope>
</reference>
<keyword evidence="6" id="KW-1185">Reference proteome</keyword>
<dbReference type="GO" id="GO:0005886">
    <property type="term" value="C:plasma membrane"/>
    <property type="evidence" value="ECO:0007669"/>
    <property type="project" value="TreeGrafter"/>
</dbReference>